<gene>
    <name evidence="1" type="ORF">SAMN02745725_00896</name>
</gene>
<organism evidence="1 2">
    <name type="scientific">Pseudobutyrivibrio xylanivorans DSM 14809</name>
    <dbReference type="NCBI Taxonomy" id="1123012"/>
    <lineage>
        <taxon>Bacteria</taxon>
        <taxon>Bacillati</taxon>
        <taxon>Bacillota</taxon>
        <taxon>Clostridia</taxon>
        <taxon>Lachnospirales</taxon>
        <taxon>Lachnospiraceae</taxon>
        <taxon>Pseudobutyrivibrio</taxon>
    </lineage>
</organism>
<dbReference type="AlphaFoldDB" id="A0A1M6D9C3"/>
<dbReference type="RefSeq" id="WP_072913301.1">
    <property type="nucleotide sequence ID" value="NZ_FQYQ01000004.1"/>
</dbReference>
<protein>
    <recommendedName>
        <fullName evidence="3">WD40 repeat domain-containing protein</fullName>
    </recommendedName>
</protein>
<dbReference type="OrthoDB" id="2053358at2"/>
<dbReference type="SUPFAM" id="SSF63825">
    <property type="entry name" value="YWTD domain"/>
    <property type="match status" value="1"/>
</dbReference>
<dbReference type="EMBL" id="FQYQ01000004">
    <property type="protein sequence ID" value="SHI69761.1"/>
    <property type="molecule type" value="Genomic_DNA"/>
</dbReference>
<name>A0A1M6D9C3_PSEXY</name>
<evidence type="ECO:0000313" key="1">
    <source>
        <dbReference type="EMBL" id="SHI69761.1"/>
    </source>
</evidence>
<proteinExistence type="predicted"/>
<evidence type="ECO:0000313" key="2">
    <source>
        <dbReference type="Proteomes" id="UP000184185"/>
    </source>
</evidence>
<dbReference type="Proteomes" id="UP000184185">
    <property type="component" value="Unassembled WGS sequence"/>
</dbReference>
<sequence>MSECLHFLDGIAIDEYIYFASSDFNALFRWNISSHETEFLSFFPDEEVFVHNIYGHVIRQGENIFFLPIHGKTISVYDIQNHKIDSITFREGGNESMHISSYIPLEDKYLLIPAYLEKDFWFLYPEERRVEKASQISKEISCLIEGEGSAICRYQGACTFKGEILISVVNQEYFLAINIVSEKARKIPINSFKTNNMYAGSDNLWLVSSDGREIVKWYSEENYERTTFNDVEDKAFFTVTPYIDTFLLLPWRGNEVKKYDKEEGIWKTFIILDNKEEKRALVKYCACGNYENFIFLYPSSCNELICINTDNDYVEMMQLHPGENFENMLYQLHFNTNNCIYESMFDDAKLTSFLKIILDEG</sequence>
<evidence type="ECO:0008006" key="3">
    <source>
        <dbReference type="Google" id="ProtNLM"/>
    </source>
</evidence>
<reference evidence="1 2" key="1">
    <citation type="submission" date="2016-11" db="EMBL/GenBank/DDBJ databases">
        <authorList>
            <person name="Jaros S."/>
            <person name="Januszkiewicz K."/>
            <person name="Wedrychowicz H."/>
        </authorList>
    </citation>
    <scope>NUCLEOTIDE SEQUENCE [LARGE SCALE GENOMIC DNA]</scope>
    <source>
        <strain evidence="1 2">DSM 14809</strain>
    </source>
</reference>
<keyword evidence="2" id="KW-1185">Reference proteome</keyword>
<accession>A0A1M6D9C3</accession>